<evidence type="ECO:0000313" key="1">
    <source>
        <dbReference type="EMBL" id="AYF77834.1"/>
    </source>
</evidence>
<gene>
    <name evidence="1" type="ORF">D7D52_32975</name>
</gene>
<protein>
    <submittedName>
        <fullName evidence="1">Uncharacterized protein</fullName>
    </submittedName>
</protein>
<reference evidence="1 2" key="1">
    <citation type="submission" date="2018-09" db="EMBL/GenBank/DDBJ databases">
        <title>Nocardia yunnanensis sp. nov., an actinomycete isolated from a soil sample.</title>
        <authorList>
            <person name="Zhang J."/>
        </authorList>
    </citation>
    <scope>NUCLEOTIDE SEQUENCE [LARGE SCALE GENOMIC DNA]</scope>
    <source>
        <strain evidence="1 2">CFHS0054</strain>
    </source>
</reference>
<proteinExistence type="predicted"/>
<accession>A0A386ZL15</accession>
<dbReference type="Proteomes" id="UP000267164">
    <property type="component" value="Chromosome"/>
</dbReference>
<dbReference type="KEGG" id="nyu:D7D52_32975"/>
<organism evidence="1 2">
    <name type="scientific">Nocardia yunnanensis</name>
    <dbReference type="NCBI Taxonomy" id="2382165"/>
    <lineage>
        <taxon>Bacteria</taxon>
        <taxon>Bacillati</taxon>
        <taxon>Actinomycetota</taxon>
        <taxon>Actinomycetes</taxon>
        <taxon>Mycobacteriales</taxon>
        <taxon>Nocardiaceae</taxon>
        <taxon>Nocardia</taxon>
    </lineage>
</organism>
<keyword evidence="2" id="KW-1185">Reference proteome</keyword>
<sequence>MNAIAAPATTVPNPVLGRISRRVREFVARQLLTPASVHSDCLECDRRMLARTPLAVLGPTR</sequence>
<name>A0A386ZL15_9NOCA</name>
<dbReference type="RefSeq" id="WP_120742691.1">
    <property type="nucleotide sequence ID" value="NZ_CP032568.1"/>
</dbReference>
<dbReference type="AlphaFoldDB" id="A0A386ZL15"/>
<dbReference type="EMBL" id="CP032568">
    <property type="protein sequence ID" value="AYF77834.1"/>
    <property type="molecule type" value="Genomic_DNA"/>
</dbReference>
<evidence type="ECO:0000313" key="2">
    <source>
        <dbReference type="Proteomes" id="UP000267164"/>
    </source>
</evidence>